<evidence type="ECO:0000256" key="9">
    <source>
        <dbReference type="ARBA" id="ARBA00023027"/>
    </source>
</evidence>
<comment type="cofactor">
    <cofactor evidence="1">
        <name>heme b</name>
        <dbReference type="ChEBI" id="CHEBI:60344"/>
    </cofactor>
</comment>
<dbReference type="EC" id="1.14.12.17" evidence="3"/>
<evidence type="ECO:0000313" key="16">
    <source>
        <dbReference type="EMBL" id="CAF3951880.1"/>
    </source>
</evidence>
<keyword evidence="7" id="KW-0521">NADP</keyword>
<dbReference type="Pfam" id="PF00042">
    <property type="entry name" value="Globin"/>
    <property type="match status" value="1"/>
</dbReference>
<dbReference type="Proteomes" id="UP000663868">
    <property type="component" value="Unassembled WGS sequence"/>
</dbReference>
<evidence type="ECO:0000313" key="15">
    <source>
        <dbReference type="EMBL" id="CAF0766381.1"/>
    </source>
</evidence>
<dbReference type="GO" id="GO:0008941">
    <property type="term" value="F:nitric oxide dioxygenase NAD(P)H activity"/>
    <property type="evidence" value="ECO:0007669"/>
    <property type="project" value="UniProtKB-EC"/>
</dbReference>
<dbReference type="GO" id="GO:0071500">
    <property type="term" value="P:cellular response to nitrosative stress"/>
    <property type="evidence" value="ECO:0007669"/>
    <property type="project" value="TreeGrafter"/>
</dbReference>
<evidence type="ECO:0000256" key="7">
    <source>
        <dbReference type="ARBA" id="ARBA00022857"/>
    </source>
</evidence>
<dbReference type="CDD" id="cd14777">
    <property type="entry name" value="Yhb1-globin-like"/>
    <property type="match status" value="1"/>
</dbReference>
<evidence type="ECO:0000256" key="5">
    <source>
        <dbReference type="ARBA" id="ARBA00022617"/>
    </source>
</evidence>
<dbReference type="GO" id="GO:0020037">
    <property type="term" value="F:heme binding"/>
    <property type="evidence" value="ECO:0007669"/>
    <property type="project" value="InterPro"/>
</dbReference>
<keyword evidence="9" id="KW-0520">NAD</keyword>
<evidence type="ECO:0000256" key="8">
    <source>
        <dbReference type="ARBA" id="ARBA00023004"/>
    </source>
</evidence>
<keyword evidence="8" id="KW-0408">Iron</keyword>
<evidence type="ECO:0000256" key="6">
    <source>
        <dbReference type="ARBA" id="ARBA00022723"/>
    </source>
</evidence>
<dbReference type="FunFam" id="1.10.490.10:FF:000003">
    <property type="entry name" value="Flavohemoprotein"/>
    <property type="match status" value="1"/>
</dbReference>
<dbReference type="SUPFAM" id="SSF52343">
    <property type="entry name" value="Ferredoxin reductase-like, C-terminal NADP-linked domain"/>
    <property type="match status" value="1"/>
</dbReference>
<comment type="catalytic activity">
    <reaction evidence="10">
        <text>2 nitric oxide + NADH + 2 O2 = 2 nitrate + NAD(+) + H(+)</text>
        <dbReference type="Rhea" id="RHEA:19469"/>
        <dbReference type="ChEBI" id="CHEBI:15378"/>
        <dbReference type="ChEBI" id="CHEBI:15379"/>
        <dbReference type="ChEBI" id="CHEBI:16480"/>
        <dbReference type="ChEBI" id="CHEBI:17632"/>
        <dbReference type="ChEBI" id="CHEBI:57540"/>
        <dbReference type="ChEBI" id="CHEBI:57945"/>
        <dbReference type="EC" id="1.14.12.17"/>
    </reaction>
</comment>
<feature type="domain" description="FAD-binding FR-type" evidence="14">
    <location>
        <begin position="152"/>
        <end position="260"/>
    </location>
</feature>
<evidence type="ECO:0000259" key="13">
    <source>
        <dbReference type="PROSITE" id="PS01033"/>
    </source>
</evidence>
<organism evidence="15 17">
    <name type="scientific">Adineta steineri</name>
    <dbReference type="NCBI Taxonomy" id="433720"/>
    <lineage>
        <taxon>Eukaryota</taxon>
        <taxon>Metazoa</taxon>
        <taxon>Spiralia</taxon>
        <taxon>Gnathifera</taxon>
        <taxon>Rotifera</taxon>
        <taxon>Eurotatoria</taxon>
        <taxon>Bdelloidea</taxon>
        <taxon>Adinetida</taxon>
        <taxon>Adinetidae</taxon>
        <taxon>Adineta</taxon>
    </lineage>
</organism>
<keyword evidence="6" id="KW-0479">Metal-binding</keyword>
<gene>
    <name evidence="15" type="ORF">IZO911_LOCUS5017</name>
    <name evidence="16" type="ORF">KXQ929_LOCUS25657</name>
</gene>
<dbReference type="InterPro" id="IPR012292">
    <property type="entry name" value="Globin/Proto"/>
</dbReference>
<dbReference type="Proteomes" id="UP000663860">
    <property type="component" value="Unassembled WGS sequence"/>
</dbReference>
<dbReference type="InterPro" id="IPR017927">
    <property type="entry name" value="FAD-bd_FR_type"/>
</dbReference>
<dbReference type="AlphaFoldDB" id="A0A813QFX4"/>
<comment type="similarity">
    <text evidence="2">In the C-terminal section; belongs to the flavoprotein pyridine nucleotide cytochrome reductase family.</text>
</comment>
<evidence type="ECO:0000256" key="3">
    <source>
        <dbReference type="ARBA" id="ARBA00012229"/>
    </source>
</evidence>
<dbReference type="Gene3D" id="2.40.30.10">
    <property type="entry name" value="Translation factors"/>
    <property type="match status" value="1"/>
</dbReference>
<dbReference type="SUPFAM" id="SSF63380">
    <property type="entry name" value="Riboflavin synthase domain-like"/>
    <property type="match status" value="1"/>
</dbReference>
<dbReference type="Gene3D" id="1.10.490.10">
    <property type="entry name" value="Globins"/>
    <property type="match status" value="1"/>
</dbReference>
<dbReference type="GO" id="GO:0009636">
    <property type="term" value="P:response to toxic substance"/>
    <property type="evidence" value="ECO:0007669"/>
    <property type="project" value="UniProtKB-KW"/>
</dbReference>
<evidence type="ECO:0000256" key="12">
    <source>
        <dbReference type="RuleBase" id="RU000356"/>
    </source>
</evidence>
<dbReference type="PROSITE" id="PS01033">
    <property type="entry name" value="GLOBIN"/>
    <property type="match status" value="1"/>
</dbReference>
<dbReference type="InterPro" id="IPR008333">
    <property type="entry name" value="Cbr1-like_FAD-bd_dom"/>
</dbReference>
<dbReference type="Pfam" id="PF00970">
    <property type="entry name" value="FAD_binding_6"/>
    <property type="match status" value="1"/>
</dbReference>
<comment type="catalytic activity">
    <reaction evidence="11">
        <text>2 nitric oxide + NADPH + 2 O2 = 2 nitrate + NADP(+) + H(+)</text>
        <dbReference type="Rhea" id="RHEA:19465"/>
        <dbReference type="ChEBI" id="CHEBI:15378"/>
        <dbReference type="ChEBI" id="CHEBI:15379"/>
        <dbReference type="ChEBI" id="CHEBI:16480"/>
        <dbReference type="ChEBI" id="CHEBI:17632"/>
        <dbReference type="ChEBI" id="CHEBI:57783"/>
        <dbReference type="ChEBI" id="CHEBI:58349"/>
        <dbReference type="EC" id="1.14.12.17"/>
    </reaction>
</comment>
<dbReference type="PROSITE" id="PS51384">
    <property type="entry name" value="FAD_FR"/>
    <property type="match status" value="1"/>
</dbReference>
<dbReference type="Gene3D" id="3.40.50.80">
    <property type="entry name" value="Nucleotide-binding domain of ferredoxin-NADP reductase (FNR) module"/>
    <property type="match status" value="1"/>
</dbReference>
<dbReference type="GO" id="GO:0019825">
    <property type="term" value="F:oxygen binding"/>
    <property type="evidence" value="ECO:0007669"/>
    <property type="project" value="InterPro"/>
</dbReference>
<dbReference type="GO" id="GO:0046210">
    <property type="term" value="P:nitric oxide catabolic process"/>
    <property type="evidence" value="ECO:0007669"/>
    <property type="project" value="TreeGrafter"/>
</dbReference>
<dbReference type="PRINTS" id="PR00409">
    <property type="entry name" value="PHDIOXRDTASE"/>
</dbReference>
<dbReference type="GO" id="GO:0005344">
    <property type="term" value="F:oxygen carrier activity"/>
    <property type="evidence" value="ECO:0007669"/>
    <property type="project" value="UniProtKB-KW"/>
</dbReference>
<reference evidence="15" key="1">
    <citation type="submission" date="2021-02" db="EMBL/GenBank/DDBJ databases">
        <authorList>
            <person name="Nowell W R."/>
        </authorList>
    </citation>
    <scope>NUCLEOTIDE SEQUENCE</scope>
</reference>
<keyword evidence="12" id="KW-0561">Oxygen transport</keyword>
<keyword evidence="12" id="KW-0813">Transport</keyword>
<keyword evidence="5 12" id="KW-0349">Heme</keyword>
<dbReference type="InterPro" id="IPR017938">
    <property type="entry name" value="Riboflavin_synthase-like_b-brl"/>
</dbReference>
<dbReference type="EMBL" id="CAJOBB010002243">
    <property type="protein sequence ID" value="CAF3951880.1"/>
    <property type="molecule type" value="Genomic_DNA"/>
</dbReference>
<dbReference type="PANTHER" id="PTHR43396:SF3">
    <property type="entry name" value="FLAVOHEMOPROTEIN"/>
    <property type="match status" value="1"/>
</dbReference>
<evidence type="ECO:0000256" key="1">
    <source>
        <dbReference type="ARBA" id="ARBA00001970"/>
    </source>
</evidence>
<evidence type="ECO:0000256" key="2">
    <source>
        <dbReference type="ARBA" id="ARBA00006401"/>
    </source>
</evidence>
<dbReference type="SUPFAM" id="SSF46458">
    <property type="entry name" value="Globin-like"/>
    <property type="match status" value="1"/>
</dbReference>
<evidence type="ECO:0000259" key="14">
    <source>
        <dbReference type="PROSITE" id="PS51384"/>
    </source>
</evidence>
<evidence type="ECO:0000256" key="4">
    <source>
        <dbReference type="ARBA" id="ARBA00022575"/>
    </source>
</evidence>
<comment type="similarity">
    <text evidence="12">Belongs to the globin family.</text>
</comment>
<name>A0A813QFX4_9BILA</name>
<dbReference type="EMBL" id="CAJNOE010000029">
    <property type="protein sequence ID" value="CAF0766381.1"/>
    <property type="molecule type" value="Genomic_DNA"/>
</dbReference>
<keyword evidence="4" id="KW-0216">Detoxification</keyword>
<comment type="caution">
    <text evidence="15">The sequence shown here is derived from an EMBL/GenBank/DDBJ whole genome shotgun (WGS) entry which is preliminary data.</text>
</comment>
<dbReference type="InterPro" id="IPR009050">
    <property type="entry name" value="Globin-like_sf"/>
</dbReference>
<feature type="domain" description="Globin" evidence="13">
    <location>
        <begin position="2"/>
        <end position="139"/>
    </location>
</feature>
<dbReference type="PANTHER" id="PTHR43396">
    <property type="entry name" value="FLAVOHEMOPROTEIN"/>
    <property type="match status" value="1"/>
</dbReference>
<dbReference type="GO" id="GO:0071949">
    <property type="term" value="F:FAD binding"/>
    <property type="evidence" value="ECO:0007669"/>
    <property type="project" value="TreeGrafter"/>
</dbReference>
<dbReference type="InterPro" id="IPR039261">
    <property type="entry name" value="FNR_nucleotide-bd"/>
</dbReference>
<sequence length="396" mass="44661">MSITKEQKSIIKSTAPILKENGKEIASIFYKRMFENHPELLDIFNQTNQKIGTQPLALANTIYFAAENIDNLETIMPVIKHITHKHRALTIQPEHYPIVGKYLLLAIKQFLGEKSTQDILDAWATAYNIIANIFIDLEKKLYDELGPNEEDKGFVPLTIVKKEVIAHESIVALTLERPQNGKMFKFHVGQYLTIRIKKDGNFHNRHYSLTRPFDGKSYSIAIKIENMNEIKGVVSNEIINNYNIGDTILASFPAGTFQLVENGKHHLFIGGGVGITVLSSMIHELNNQGISNDAILIHCVQSEDYAAFNNELKAILPPGHYQLFCKDQRLEKYNLAKVLKSDTQVYICGSVPFMDKIESLLIECGHPSSQIHIKAFQPTLSTTKDAVKDEAETKVL</sequence>
<proteinExistence type="inferred from homology"/>
<protein>
    <recommendedName>
        <fullName evidence="3">nitric oxide dioxygenase</fullName>
        <ecNumber evidence="3">1.14.12.17</ecNumber>
    </recommendedName>
</protein>
<accession>A0A813QFX4</accession>
<dbReference type="InterPro" id="IPR000971">
    <property type="entry name" value="Globin"/>
</dbReference>
<evidence type="ECO:0000256" key="11">
    <source>
        <dbReference type="ARBA" id="ARBA00049433"/>
    </source>
</evidence>
<evidence type="ECO:0000256" key="10">
    <source>
        <dbReference type="ARBA" id="ARBA00048649"/>
    </source>
</evidence>
<dbReference type="GO" id="GO:0046872">
    <property type="term" value="F:metal ion binding"/>
    <property type="evidence" value="ECO:0007669"/>
    <property type="project" value="UniProtKB-KW"/>
</dbReference>
<evidence type="ECO:0000313" key="17">
    <source>
        <dbReference type="Proteomes" id="UP000663860"/>
    </source>
</evidence>